<evidence type="ECO:0000313" key="2">
    <source>
        <dbReference type="Proteomes" id="UP001590951"/>
    </source>
</evidence>
<protein>
    <submittedName>
        <fullName evidence="1">Uncharacterized protein</fullName>
    </submittedName>
</protein>
<proteinExistence type="predicted"/>
<gene>
    <name evidence="1" type="ORF">ABVK25_007292</name>
</gene>
<keyword evidence="2" id="KW-1185">Reference proteome</keyword>
<comment type="caution">
    <text evidence="1">The sequence shown here is derived from an EMBL/GenBank/DDBJ whole genome shotgun (WGS) entry which is preliminary data.</text>
</comment>
<reference evidence="1 2" key="1">
    <citation type="submission" date="2024-09" db="EMBL/GenBank/DDBJ databases">
        <title>Rethinking Asexuality: The Enigmatic Case of Functional Sexual Genes in Lepraria (Stereocaulaceae).</title>
        <authorList>
            <person name="Doellman M."/>
            <person name="Sun Y."/>
            <person name="Barcenas-Pena A."/>
            <person name="Lumbsch H.T."/>
            <person name="Grewe F."/>
        </authorList>
    </citation>
    <scope>NUCLEOTIDE SEQUENCE [LARGE SCALE GENOMIC DNA]</scope>
    <source>
        <strain evidence="1 2">Grewe 0041</strain>
    </source>
</reference>
<dbReference type="Proteomes" id="UP001590951">
    <property type="component" value="Unassembled WGS sequence"/>
</dbReference>
<evidence type="ECO:0000313" key="1">
    <source>
        <dbReference type="EMBL" id="KAL2052420.1"/>
    </source>
</evidence>
<dbReference type="EMBL" id="JBHFEH010000027">
    <property type="protein sequence ID" value="KAL2052420.1"/>
    <property type="molecule type" value="Genomic_DNA"/>
</dbReference>
<name>A0ABR4B3U5_9LECA</name>
<organism evidence="1 2">
    <name type="scientific">Lepraria finkii</name>
    <dbReference type="NCBI Taxonomy" id="1340010"/>
    <lineage>
        <taxon>Eukaryota</taxon>
        <taxon>Fungi</taxon>
        <taxon>Dikarya</taxon>
        <taxon>Ascomycota</taxon>
        <taxon>Pezizomycotina</taxon>
        <taxon>Lecanoromycetes</taxon>
        <taxon>OSLEUM clade</taxon>
        <taxon>Lecanoromycetidae</taxon>
        <taxon>Lecanorales</taxon>
        <taxon>Lecanorineae</taxon>
        <taxon>Stereocaulaceae</taxon>
        <taxon>Lepraria</taxon>
    </lineage>
</organism>
<accession>A0ABR4B3U5</accession>
<sequence length="109" mass="11856">MLNYSYTLAKLDKTDEALATISHVQAQQQWLQVDAGAPHQSVNSSGAISSLYGTQEAQDPTLMQNAFLETSNKARNKDLFVSSMSLLFACSSRGSLLGKIEGSVRQVME</sequence>